<dbReference type="FunFam" id="3.20.20.140:FF:000005">
    <property type="entry name" value="TatD family hydrolase"/>
    <property type="match status" value="1"/>
</dbReference>
<evidence type="ECO:0000256" key="2">
    <source>
        <dbReference type="ARBA" id="ARBA00022801"/>
    </source>
</evidence>
<feature type="binding site" evidence="3">
    <location>
        <position position="117"/>
    </location>
    <ligand>
        <name>a divalent metal cation</name>
        <dbReference type="ChEBI" id="CHEBI:60240"/>
        <label>1</label>
    </ligand>
</feature>
<evidence type="ECO:0000313" key="4">
    <source>
        <dbReference type="EMBL" id="OGM00390.1"/>
    </source>
</evidence>
<dbReference type="PANTHER" id="PTHR46124:SF2">
    <property type="entry name" value="D-AMINOACYL-TRNA DEACYLASE"/>
    <property type="match status" value="1"/>
</dbReference>
<proteinExistence type="predicted"/>
<comment type="caution">
    <text evidence="4">The sequence shown here is derived from an EMBL/GenBank/DDBJ whole genome shotgun (WGS) entry which is preliminary data.</text>
</comment>
<dbReference type="GO" id="GO:0016788">
    <property type="term" value="F:hydrolase activity, acting on ester bonds"/>
    <property type="evidence" value="ECO:0007669"/>
    <property type="project" value="InterPro"/>
</dbReference>
<dbReference type="InterPro" id="IPR032466">
    <property type="entry name" value="Metal_Hydrolase"/>
</dbReference>
<dbReference type="EMBL" id="MGFG01000032">
    <property type="protein sequence ID" value="OGM00390.1"/>
    <property type="molecule type" value="Genomic_DNA"/>
</dbReference>
<sequence>MNTTELQLIDAHCHTNFSAYRNDLEDVIQRAANDRIGLVVVGSQSSTSQRAVECAERYDNVWAVVGLHPLHLFEQEVDESEEEGGELVHFRSRAEIFDPNYYNSLIDQSSKTVGIGECGLDYYHVPVNVDPLIFRAKQEELFRLQIDLAFERGLALMIHTRNAADGSTDVHGEVLRILNDHRVAGRLPRGDVHCFSGTIAEAESYLDLGLYLSFTGNVTYKPRKVSPNTEETLHDVVRAIPIERLIIETDAPYLTPVPHRGEKNEPAFVRLVANKIAEIKNLDLDEVYSQTLKNTQNLFRI</sequence>
<feature type="binding site" evidence="3">
    <location>
        <position position="250"/>
    </location>
    <ligand>
        <name>a divalent metal cation</name>
        <dbReference type="ChEBI" id="CHEBI:60240"/>
        <label>1</label>
    </ligand>
</feature>
<dbReference type="STRING" id="1802424.A2480_04015"/>
<dbReference type="PIRSF" id="PIRSF005902">
    <property type="entry name" value="DNase_TatD"/>
    <property type="match status" value="1"/>
</dbReference>
<dbReference type="GO" id="GO:0004536">
    <property type="term" value="F:DNA nuclease activity"/>
    <property type="evidence" value="ECO:0007669"/>
    <property type="project" value="InterPro"/>
</dbReference>
<keyword evidence="1 3" id="KW-0479">Metal-binding</keyword>
<keyword evidence="2" id="KW-0378">Hydrolase</keyword>
<feature type="binding site" evidence="3">
    <location>
        <position position="12"/>
    </location>
    <ligand>
        <name>a divalent metal cation</name>
        <dbReference type="ChEBI" id="CHEBI:60240"/>
        <label>1</label>
    </ligand>
</feature>
<dbReference type="GO" id="GO:0046872">
    <property type="term" value="F:metal ion binding"/>
    <property type="evidence" value="ECO:0007669"/>
    <property type="project" value="UniProtKB-KW"/>
</dbReference>
<evidence type="ECO:0000256" key="3">
    <source>
        <dbReference type="PIRSR" id="PIRSR005902-1"/>
    </source>
</evidence>
<name>A0A1F7WC85_9BACT</name>
<dbReference type="Gene3D" id="3.20.20.140">
    <property type="entry name" value="Metal-dependent hydrolases"/>
    <property type="match status" value="1"/>
</dbReference>
<dbReference type="AlphaFoldDB" id="A0A1F7WC85"/>
<dbReference type="InterPro" id="IPR001130">
    <property type="entry name" value="TatD-like"/>
</dbReference>
<evidence type="ECO:0000256" key="1">
    <source>
        <dbReference type="ARBA" id="ARBA00022723"/>
    </source>
</evidence>
<dbReference type="PANTHER" id="PTHR46124">
    <property type="entry name" value="D-AMINOACYL-TRNA DEACYLASE"/>
    <property type="match status" value="1"/>
</dbReference>
<dbReference type="InterPro" id="IPR018228">
    <property type="entry name" value="DNase_TatD-rel_CS"/>
</dbReference>
<dbReference type="GO" id="GO:0005829">
    <property type="term" value="C:cytosol"/>
    <property type="evidence" value="ECO:0007669"/>
    <property type="project" value="TreeGrafter"/>
</dbReference>
<feature type="binding site" evidence="3">
    <location>
        <position position="14"/>
    </location>
    <ligand>
        <name>a divalent metal cation</name>
        <dbReference type="ChEBI" id="CHEBI:60240"/>
        <label>1</label>
    </ligand>
</feature>
<dbReference type="PROSITE" id="PS01091">
    <property type="entry name" value="TATD_3"/>
    <property type="match status" value="1"/>
</dbReference>
<protein>
    <recommendedName>
        <fullName evidence="6">Hydrolase TatD</fullName>
    </recommendedName>
</protein>
<accession>A0A1F7WC85</accession>
<dbReference type="SUPFAM" id="SSF51556">
    <property type="entry name" value="Metallo-dependent hydrolases"/>
    <property type="match status" value="1"/>
</dbReference>
<feature type="binding site" evidence="3">
    <location>
        <position position="193"/>
    </location>
    <ligand>
        <name>a divalent metal cation</name>
        <dbReference type="ChEBI" id="CHEBI:60240"/>
        <label>2</label>
    </ligand>
</feature>
<gene>
    <name evidence="4" type="ORF">A2480_04015</name>
</gene>
<dbReference type="Pfam" id="PF01026">
    <property type="entry name" value="TatD_DNase"/>
    <property type="match status" value="1"/>
</dbReference>
<feature type="binding site" evidence="3">
    <location>
        <position position="159"/>
    </location>
    <ligand>
        <name>a divalent metal cation</name>
        <dbReference type="ChEBI" id="CHEBI:60240"/>
        <label>2</label>
    </ligand>
</feature>
<reference evidence="4 5" key="1">
    <citation type="journal article" date="2016" name="Nat. Commun.">
        <title>Thousands of microbial genomes shed light on interconnected biogeochemical processes in an aquifer system.</title>
        <authorList>
            <person name="Anantharaman K."/>
            <person name="Brown C.T."/>
            <person name="Hug L.A."/>
            <person name="Sharon I."/>
            <person name="Castelle C.J."/>
            <person name="Probst A.J."/>
            <person name="Thomas B.C."/>
            <person name="Singh A."/>
            <person name="Wilkins M.J."/>
            <person name="Karaoz U."/>
            <person name="Brodie E.L."/>
            <person name="Williams K.H."/>
            <person name="Hubbard S.S."/>
            <person name="Banfield J.F."/>
        </authorList>
    </citation>
    <scope>NUCLEOTIDE SEQUENCE [LARGE SCALE GENOMIC DNA]</scope>
</reference>
<dbReference type="InterPro" id="IPR015991">
    <property type="entry name" value="TatD/YcfH-like"/>
</dbReference>
<evidence type="ECO:0000313" key="5">
    <source>
        <dbReference type="Proteomes" id="UP000176988"/>
    </source>
</evidence>
<dbReference type="CDD" id="cd01310">
    <property type="entry name" value="TatD_DNAse"/>
    <property type="match status" value="1"/>
</dbReference>
<dbReference type="Proteomes" id="UP000176988">
    <property type="component" value="Unassembled WGS sequence"/>
</dbReference>
<evidence type="ECO:0008006" key="6">
    <source>
        <dbReference type="Google" id="ProtNLM"/>
    </source>
</evidence>
<dbReference type="NCBIfam" id="TIGR00010">
    <property type="entry name" value="YchF/TatD family DNA exonuclease"/>
    <property type="match status" value="1"/>
</dbReference>
<organism evidence="4 5">
    <name type="scientific">Candidatus Uhrbacteria bacterium RIFOXYC2_FULL_47_19</name>
    <dbReference type="NCBI Taxonomy" id="1802424"/>
    <lineage>
        <taxon>Bacteria</taxon>
        <taxon>Candidatus Uhriibacteriota</taxon>
    </lineage>
</organism>